<gene>
    <name evidence="2" type="ORF">Lalb_Chr21g0311541</name>
</gene>
<proteinExistence type="predicted"/>
<organism evidence="2 3">
    <name type="scientific">Lupinus albus</name>
    <name type="common">White lupine</name>
    <name type="synonym">Lupinus termis</name>
    <dbReference type="NCBI Taxonomy" id="3870"/>
    <lineage>
        <taxon>Eukaryota</taxon>
        <taxon>Viridiplantae</taxon>
        <taxon>Streptophyta</taxon>
        <taxon>Embryophyta</taxon>
        <taxon>Tracheophyta</taxon>
        <taxon>Spermatophyta</taxon>
        <taxon>Magnoliopsida</taxon>
        <taxon>eudicotyledons</taxon>
        <taxon>Gunneridae</taxon>
        <taxon>Pentapetalae</taxon>
        <taxon>rosids</taxon>
        <taxon>fabids</taxon>
        <taxon>Fabales</taxon>
        <taxon>Fabaceae</taxon>
        <taxon>Papilionoideae</taxon>
        <taxon>50 kb inversion clade</taxon>
        <taxon>genistoids sensu lato</taxon>
        <taxon>core genistoids</taxon>
        <taxon>Genisteae</taxon>
        <taxon>Lupinus</taxon>
    </lineage>
</organism>
<dbReference type="OrthoDB" id="292964at2759"/>
<dbReference type="EMBL" id="WOCE01000021">
    <property type="protein sequence ID" value="KAE9589681.1"/>
    <property type="molecule type" value="Genomic_DNA"/>
</dbReference>
<dbReference type="GO" id="GO:0004843">
    <property type="term" value="F:cysteine-type deubiquitinase activity"/>
    <property type="evidence" value="ECO:0007669"/>
    <property type="project" value="InterPro"/>
</dbReference>
<protein>
    <submittedName>
        <fullName evidence="2">Putative ubiquitinyl hydrolase 1</fullName>
    </submittedName>
</protein>
<reference evidence="3" key="1">
    <citation type="journal article" date="2020" name="Nat. Commun.">
        <title>Genome sequence of the cluster root forming white lupin.</title>
        <authorList>
            <person name="Hufnagel B."/>
            <person name="Marques A."/>
            <person name="Soriano A."/>
            <person name="Marques L."/>
            <person name="Divol F."/>
            <person name="Doumas P."/>
            <person name="Sallet E."/>
            <person name="Mancinotti D."/>
            <person name="Carrere S."/>
            <person name="Marande W."/>
            <person name="Arribat S."/>
            <person name="Keller J."/>
            <person name="Huneau C."/>
            <person name="Blein T."/>
            <person name="Aime D."/>
            <person name="Laguerre M."/>
            <person name="Taylor J."/>
            <person name="Schubert V."/>
            <person name="Nelson M."/>
            <person name="Geu-Flores F."/>
            <person name="Crespi M."/>
            <person name="Gallardo-Guerrero K."/>
            <person name="Delaux P.-M."/>
            <person name="Salse J."/>
            <person name="Berges H."/>
            <person name="Guyot R."/>
            <person name="Gouzy J."/>
            <person name="Peret B."/>
        </authorList>
    </citation>
    <scope>NUCLEOTIDE SEQUENCE [LARGE SCALE GENOMIC DNA]</scope>
    <source>
        <strain evidence="3">cv. Amiga</strain>
    </source>
</reference>
<evidence type="ECO:0000313" key="3">
    <source>
        <dbReference type="Proteomes" id="UP000447434"/>
    </source>
</evidence>
<keyword evidence="3" id="KW-1185">Reference proteome</keyword>
<name>A0A6A4NLA7_LUPAL</name>
<dbReference type="InterPro" id="IPR038765">
    <property type="entry name" value="Papain-like_cys_pep_sf"/>
</dbReference>
<dbReference type="PANTHER" id="PTHR21646">
    <property type="entry name" value="UBIQUITIN CARBOXYL-TERMINAL HYDROLASE"/>
    <property type="match status" value="1"/>
</dbReference>
<accession>A0A6A4NLA7</accession>
<dbReference type="Gene3D" id="3.90.70.10">
    <property type="entry name" value="Cysteine proteinases"/>
    <property type="match status" value="1"/>
</dbReference>
<dbReference type="PANTHER" id="PTHR21646:SF46">
    <property type="entry name" value="UBIQUITIN CARBOXYL-TERMINAL HYDROLASE"/>
    <property type="match status" value="1"/>
</dbReference>
<dbReference type="Pfam" id="PF00443">
    <property type="entry name" value="UCH"/>
    <property type="match status" value="1"/>
</dbReference>
<dbReference type="Proteomes" id="UP000447434">
    <property type="component" value="Chromosome 21"/>
</dbReference>
<feature type="domain" description="USP" evidence="1">
    <location>
        <begin position="1"/>
        <end position="100"/>
    </location>
</feature>
<sequence>MDFILDPLWEYCCFNLFPPFELIWYCPRCKEHRQATKKLDLWKLPEILVFHLKRFSYSRYLKNKLETFVNFPIHNLDLTKYVKTKDGESYVYDLYTISNH</sequence>
<comment type="caution">
    <text evidence="2">The sequence shown here is derived from an EMBL/GenBank/DDBJ whole genome shotgun (WGS) entry which is preliminary data.</text>
</comment>
<dbReference type="InterPro" id="IPR028889">
    <property type="entry name" value="USP"/>
</dbReference>
<keyword evidence="2" id="KW-0378">Hydrolase</keyword>
<dbReference type="InterPro" id="IPR001394">
    <property type="entry name" value="Peptidase_C19_UCH"/>
</dbReference>
<evidence type="ECO:0000313" key="2">
    <source>
        <dbReference type="EMBL" id="KAE9589681.1"/>
    </source>
</evidence>
<dbReference type="InterPro" id="IPR050185">
    <property type="entry name" value="Ub_carboxyl-term_hydrolase"/>
</dbReference>
<dbReference type="SUPFAM" id="SSF54001">
    <property type="entry name" value="Cysteine proteinases"/>
    <property type="match status" value="1"/>
</dbReference>
<dbReference type="PROSITE" id="PS50235">
    <property type="entry name" value="USP_3"/>
    <property type="match status" value="1"/>
</dbReference>
<dbReference type="AlphaFoldDB" id="A0A6A4NLA7"/>
<dbReference type="GO" id="GO:0016579">
    <property type="term" value="P:protein deubiquitination"/>
    <property type="evidence" value="ECO:0007669"/>
    <property type="project" value="InterPro"/>
</dbReference>
<evidence type="ECO:0000259" key="1">
    <source>
        <dbReference type="PROSITE" id="PS50235"/>
    </source>
</evidence>